<keyword evidence="2" id="KW-1185">Reference proteome</keyword>
<dbReference type="EMBL" id="JAPDFW010000080">
    <property type="protein sequence ID" value="KAJ5072786.1"/>
    <property type="molecule type" value="Genomic_DNA"/>
</dbReference>
<evidence type="ECO:0000313" key="1">
    <source>
        <dbReference type="EMBL" id="KAJ5072786.1"/>
    </source>
</evidence>
<gene>
    <name evidence="1" type="ORF">M0811_09483</name>
</gene>
<dbReference type="SUPFAM" id="SSF50985">
    <property type="entry name" value="RCC1/BLIP-II"/>
    <property type="match status" value="1"/>
</dbReference>
<proteinExistence type="predicted"/>
<sequence length="215" mass="25550">MLIEDENEKRKIYSCGNYELNGFGRSINKFTELKSSFFEHGDVIDFSVGENHTLILISNRTIIGFGNNEWRQLGTKKKYFYQTKPIRIKLHKLTFNISDYHLSCGFQNSFIYYIPSPFSNLEEDLIKIFRRKEFCDISFKTINPNEKIEAHKLILKYRLKDQNQIEKLQEIISKKSIKESNQIFEMIYSNNSKVNPKLYPEIKEIINLNEKLKNQ</sequence>
<dbReference type="Proteomes" id="UP001149090">
    <property type="component" value="Unassembled WGS sequence"/>
</dbReference>
<name>A0A9Q0LGC7_ANAIG</name>
<reference evidence="1" key="1">
    <citation type="submission" date="2022-10" db="EMBL/GenBank/DDBJ databases">
        <title>Novel sulphate-reducing endosymbionts in the free-living metamonad Anaeramoeba.</title>
        <authorList>
            <person name="Jerlstrom-Hultqvist J."/>
            <person name="Cepicka I."/>
            <person name="Gallot-Lavallee L."/>
            <person name="Salas-Leiva D."/>
            <person name="Curtis B.A."/>
            <person name="Zahonova K."/>
            <person name="Pipaliya S."/>
            <person name="Dacks J."/>
            <person name="Roger A.J."/>
        </authorList>
    </citation>
    <scope>NUCLEOTIDE SEQUENCE</scope>
    <source>
        <strain evidence="1">BMAN</strain>
    </source>
</reference>
<dbReference type="InterPro" id="IPR009091">
    <property type="entry name" value="RCC1/BLIP-II"/>
</dbReference>
<protein>
    <submittedName>
        <fullName evidence="1">Ankyrin repeat-containing protein</fullName>
    </submittedName>
</protein>
<organism evidence="1 2">
    <name type="scientific">Anaeramoeba ignava</name>
    <name type="common">Anaerobic marine amoeba</name>
    <dbReference type="NCBI Taxonomy" id="1746090"/>
    <lineage>
        <taxon>Eukaryota</taxon>
        <taxon>Metamonada</taxon>
        <taxon>Anaeramoebidae</taxon>
        <taxon>Anaeramoeba</taxon>
    </lineage>
</organism>
<dbReference type="Gene3D" id="2.130.10.30">
    <property type="entry name" value="Regulator of chromosome condensation 1/beta-lactamase-inhibitor protein II"/>
    <property type="match status" value="1"/>
</dbReference>
<dbReference type="OrthoDB" id="10256179at2759"/>
<evidence type="ECO:0000313" key="2">
    <source>
        <dbReference type="Proteomes" id="UP001149090"/>
    </source>
</evidence>
<comment type="caution">
    <text evidence="1">The sequence shown here is derived from an EMBL/GenBank/DDBJ whole genome shotgun (WGS) entry which is preliminary data.</text>
</comment>
<accession>A0A9Q0LGC7</accession>
<dbReference type="AlphaFoldDB" id="A0A9Q0LGC7"/>